<sequence length="269" mass="29649">MSTNGPSAFVSTVAPTSPSSAPALCLMTSQRTPGEIEVLDRSIRPTRAATLHISLGNTNVLLEDVVVTELPNGIDVILGSDWRRTANVDVTFHTTNDVTILPVEPAEGTSTHEATPTKRGTARRTGEALIASFCRQGNKHAPEEDGFIRLNTRCPAPDEDFIRSVEYATEKMTTDATEADRDRLRAILHKHYQAFTSKADTLGMCPHTEHSIELRDDIPVSSRPVREISRLPHAPGKINKKVVNVEQLRRYKERQLDMAEQSPSDDTCA</sequence>
<name>A0ACB7T5H7_HYAAI</name>
<gene>
    <name evidence="1" type="ORF">HPB50_004943</name>
</gene>
<dbReference type="Proteomes" id="UP000821845">
    <property type="component" value="Chromosome 10"/>
</dbReference>
<evidence type="ECO:0000313" key="1">
    <source>
        <dbReference type="EMBL" id="KAH6942421.1"/>
    </source>
</evidence>
<dbReference type="EMBL" id="CM023490">
    <property type="protein sequence ID" value="KAH6942421.1"/>
    <property type="molecule type" value="Genomic_DNA"/>
</dbReference>
<organism evidence="1 2">
    <name type="scientific">Hyalomma asiaticum</name>
    <name type="common">Tick</name>
    <dbReference type="NCBI Taxonomy" id="266040"/>
    <lineage>
        <taxon>Eukaryota</taxon>
        <taxon>Metazoa</taxon>
        <taxon>Ecdysozoa</taxon>
        <taxon>Arthropoda</taxon>
        <taxon>Chelicerata</taxon>
        <taxon>Arachnida</taxon>
        <taxon>Acari</taxon>
        <taxon>Parasitiformes</taxon>
        <taxon>Ixodida</taxon>
        <taxon>Ixodoidea</taxon>
        <taxon>Ixodidae</taxon>
        <taxon>Hyalomminae</taxon>
        <taxon>Hyalomma</taxon>
    </lineage>
</organism>
<evidence type="ECO:0000313" key="2">
    <source>
        <dbReference type="Proteomes" id="UP000821845"/>
    </source>
</evidence>
<reference evidence="1" key="1">
    <citation type="submission" date="2020-05" db="EMBL/GenBank/DDBJ databases">
        <title>Large-scale comparative analyses of tick genomes elucidate their genetic diversity and vector capacities.</title>
        <authorList>
            <person name="Jia N."/>
            <person name="Wang J."/>
            <person name="Shi W."/>
            <person name="Du L."/>
            <person name="Sun Y."/>
            <person name="Zhan W."/>
            <person name="Jiang J."/>
            <person name="Wang Q."/>
            <person name="Zhang B."/>
            <person name="Ji P."/>
            <person name="Sakyi L.B."/>
            <person name="Cui X."/>
            <person name="Yuan T."/>
            <person name="Jiang B."/>
            <person name="Yang W."/>
            <person name="Lam T.T.-Y."/>
            <person name="Chang Q."/>
            <person name="Ding S."/>
            <person name="Wang X."/>
            <person name="Zhu J."/>
            <person name="Ruan X."/>
            <person name="Zhao L."/>
            <person name="Wei J."/>
            <person name="Que T."/>
            <person name="Du C."/>
            <person name="Cheng J."/>
            <person name="Dai P."/>
            <person name="Han X."/>
            <person name="Huang E."/>
            <person name="Gao Y."/>
            <person name="Liu J."/>
            <person name="Shao H."/>
            <person name="Ye R."/>
            <person name="Li L."/>
            <person name="Wei W."/>
            <person name="Wang X."/>
            <person name="Wang C."/>
            <person name="Yang T."/>
            <person name="Huo Q."/>
            <person name="Li W."/>
            <person name="Guo W."/>
            <person name="Chen H."/>
            <person name="Zhou L."/>
            <person name="Ni X."/>
            <person name="Tian J."/>
            <person name="Zhou Y."/>
            <person name="Sheng Y."/>
            <person name="Liu T."/>
            <person name="Pan Y."/>
            <person name="Xia L."/>
            <person name="Li J."/>
            <person name="Zhao F."/>
            <person name="Cao W."/>
        </authorList>
    </citation>
    <scope>NUCLEOTIDE SEQUENCE</scope>
    <source>
        <strain evidence="1">Hyas-2018</strain>
    </source>
</reference>
<protein>
    <submittedName>
        <fullName evidence="1">Uncharacterized protein</fullName>
    </submittedName>
</protein>
<accession>A0ACB7T5H7</accession>
<proteinExistence type="predicted"/>
<comment type="caution">
    <text evidence="1">The sequence shown here is derived from an EMBL/GenBank/DDBJ whole genome shotgun (WGS) entry which is preliminary data.</text>
</comment>
<keyword evidence="2" id="KW-1185">Reference proteome</keyword>